<keyword evidence="1" id="KW-1133">Transmembrane helix</keyword>
<evidence type="ECO:0000313" key="3">
    <source>
        <dbReference type="Proteomes" id="UP000198367"/>
    </source>
</evidence>
<feature type="transmembrane region" description="Helical" evidence="1">
    <location>
        <begin position="80"/>
        <end position="100"/>
    </location>
</feature>
<dbReference type="EMBL" id="CP022358">
    <property type="protein sequence ID" value="ASK70701.1"/>
    <property type="molecule type" value="Genomic_DNA"/>
</dbReference>
<dbReference type="RefSeq" id="WP_089068603.1">
    <property type="nucleotide sequence ID" value="NZ_CP022358.1"/>
</dbReference>
<feature type="transmembrane region" description="Helical" evidence="1">
    <location>
        <begin position="12"/>
        <end position="29"/>
    </location>
</feature>
<sequence length="141" mass="14989">MKGAGGTQGGIGQFFIGLAMMCAGFYLLFNAIQVSSSFGLGYGLYRMNAFGQGFSITTGMVMLPFILGIVMVFFDAKTKLGWLLTLGSLVALIVGVISSIQFHFRAMSAFDLIVILVLAFGGLGLFLRSLKAAPAEQNDPK</sequence>
<name>A0A220URZ1_9GAMM</name>
<evidence type="ECO:0000313" key="2">
    <source>
        <dbReference type="EMBL" id="ASK70701.1"/>
    </source>
</evidence>
<dbReference type="Proteomes" id="UP000198367">
    <property type="component" value="Chromosome"/>
</dbReference>
<proteinExistence type="predicted"/>
<accession>A0A220URZ1</accession>
<keyword evidence="1" id="KW-0812">Transmembrane</keyword>
<organism evidence="2 3">
    <name type="scientific">Shewanella bicestrii</name>
    <dbReference type="NCBI Taxonomy" id="2018305"/>
    <lineage>
        <taxon>Bacteria</taxon>
        <taxon>Pseudomonadati</taxon>
        <taxon>Pseudomonadota</taxon>
        <taxon>Gammaproteobacteria</taxon>
        <taxon>Alteromonadales</taxon>
        <taxon>Shewanellaceae</taxon>
        <taxon>Shewanella</taxon>
    </lineage>
</organism>
<feature type="transmembrane region" description="Helical" evidence="1">
    <location>
        <begin position="49"/>
        <end position="73"/>
    </location>
</feature>
<gene>
    <name evidence="2" type="ORF">CF168_18510</name>
</gene>
<evidence type="ECO:0000256" key="1">
    <source>
        <dbReference type="SAM" id="Phobius"/>
    </source>
</evidence>
<dbReference type="KEGG" id="sbj:CF168_18510"/>
<keyword evidence="1" id="KW-0472">Membrane</keyword>
<keyword evidence="3" id="KW-1185">Reference proteome</keyword>
<dbReference type="AlphaFoldDB" id="A0A220URZ1"/>
<reference evidence="2 3" key="1">
    <citation type="submission" date="2017-07" db="EMBL/GenBank/DDBJ databases">
        <title>Phenotypical and genomic characterization of a clinical isolate of Shewanella bicestrii sp. nov. producing an extended-spectrum beta-lactamase and a new oxacillinase variant.</title>
        <authorList>
            <person name="Jousset A.B."/>
            <person name="Bonnin R.A."/>
            <person name="Girlich D."/>
            <person name="Dabos L."/>
            <person name="Potron A."/>
            <person name="Dortet L."/>
            <person name="Glaser P."/>
            <person name="Naas T."/>
        </authorList>
    </citation>
    <scope>NUCLEOTIDE SEQUENCE [LARGE SCALE GENOMIC DNA]</scope>
    <source>
        <strain evidence="2 3">JAB-1</strain>
    </source>
</reference>
<feature type="transmembrane region" description="Helical" evidence="1">
    <location>
        <begin position="106"/>
        <end position="127"/>
    </location>
</feature>
<protein>
    <submittedName>
        <fullName evidence="2">Uncharacterized protein</fullName>
    </submittedName>
</protein>